<name>A0A2V4Y2K6_9FLAO</name>
<gene>
    <name evidence="1" type="ORF">DFQ11_101535</name>
</gene>
<evidence type="ECO:0000313" key="2">
    <source>
        <dbReference type="Proteomes" id="UP000248054"/>
    </source>
</evidence>
<dbReference type="Proteomes" id="UP000248054">
    <property type="component" value="Unassembled WGS sequence"/>
</dbReference>
<sequence>MLNLKSASLFMGITWNTFISKSAILKDNADMDVPYIRLNTVDINR</sequence>
<accession>A0A2V4Y2K6</accession>
<keyword evidence="2" id="KW-1185">Reference proteome</keyword>
<proteinExistence type="predicted"/>
<organism evidence="1 2">
    <name type="scientific">Winogradskyella epiphytica</name>
    <dbReference type="NCBI Taxonomy" id="262005"/>
    <lineage>
        <taxon>Bacteria</taxon>
        <taxon>Pseudomonadati</taxon>
        <taxon>Bacteroidota</taxon>
        <taxon>Flavobacteriia</taxon>
        <taxon>Flavobacteriales</taxon>
        <taxon>Flavobacteriaceae</taxon>
        <taxon>Winogradskyella</taxon>
    </lineage>
</organism>
<dbReference type="EMBL" id="QJTD01000001">
    <property type="protein sequence ID" value="PYE83104.1"/>
    <property type="molecule type" value="Genomic_DNA"/>
</dbReference>
<reference evidence="1 2" key="1">
    <citation type="submission" date="2018-06" db="EMBL/GenBank/DDBJ databases">
        <title>Genomic Encyclopedia of Type Strains, Phase III (KMG-III): the genomes of soil and plant-associated and newly described type strains.</title>
        <authorList>
            <person name="Whitman W."/>
        </authorList>
    </citation>
    <scope>NUCLEOTIDE SEQUENCE [LARGE SCALE GENOMIC DNA]</scope>
    <source>
        <strain evidence="1 2">CECT 7945</strain>
    </source>
</reference>
<comment type="caution">
    <text evidence="1">The sequence shown here is derived from an EMBL/GenBank/DDBJ whole genome shotgun (WGS) entry which is preliminary data.</text>
</comment>
<evidence type="ECO:0000313" key="1">
    <source>
        <dbReference type="EMBL" id="PYE83104.1"/>
    </source>
</evidence>
<protein>
    <submittedName>
        <fullName evidence="1">Uncharacterized protein</fullName>
    </submittedName>
</protein>
<dbReference type="AlphaFoldDB" id="A0A2V4Y2K6"/>